<reference evidence="2" key="2">
    <citation type="submission" date="2020-09" db="EMBL/GenBank/DDBJ databases">
        <authorList>
            <person name="Sun Q."/>
            <person name="Zhou Y."/>
        </authorList>
    </citation>
    <scope>NUCLEOTIDE SEQUENCE</scope>
    <source>
        <strain evidence="2">CGMCC 4.7403</strain>
    </source>
</reference>
<evidence type="ECO:0000256" key="1">
    <source>
        <dbReference type="SAM" id="MobiDB-lite"/>
    </source>
</evidence>
<protein>
    <submittedName>
        <fullName evidence="2">Uncharacterized protein</fullName>
    </submittedName>
</protein>
<feature type="region of interest" description="Disordered" evidence="1">
    <location>
        <begin position="1"/>
        <end position="25"/>
    </location>
</feature>
<organism evidence="2 3">
    <name type="scientific">Streptomyces capitiformicae</name>
    <dbReference type="NCBI Taxonomy" id="2014920"/>
    <lineage>
        <taxon>Bacteria</taxon>
        <taxon>Bacillati</taxon>
        <taxon>Actinomycetota</taxon>
        <taxon>Actinomycetes</taxon>
        <taxon>Kitasatosporales</taxon>
        <taxon>Streptomycetaceae</taxon>
        <taxon>Streptomyces</taxon>
    </lineage>
</organism>
<sequence>MTPYEPRVGDTVEDTSSKRYGKVMGSEGPYVQLRPIGGGREWDARTDRLRLLTRAEALRAGVAAANARSRGERP</sequence>
<evidence type="ECO:0000313" key="3">
    <source>
        <dbReference type="Proteomes" id="UP000603227"/>
    </source>
</evidence>
<dbReference type="EMBL" id="BNAT01000006">
    <property type="protein sequence ID" value="GHH86383.1"/>
    <property type="molecule type" value="Genomic_DNA"/>
</dbReference>
<gene>
    <name evidence="2" type="ORF">GCM10017771_23240</name>
</gene>
<reference evidence="2" key="1">
    <citation type="journal article" date="2014" name="Int. J. Syst. Evol. Microbiol.">
        <title>Complete genome sequence of Corynebacterium casei LMG S-19264T (=DSM 44701T), isolated from a smear-ripened cheese.</title>
        <authorList>
            <consortium name="US DOE Joint Genome Institute (JGI-PGF)"/>
            <person name="Walter F."/>
            <person name="Albersmeier A."/>
            <person name="Kalinowski J."/>
            <person name="Ruckert C."/>
        </authorList>
    </citation>
    <scope>NUCLEOTIDE SEQUENCE</scope>
    <source>
        <strain evidence="2">CGMCC 4.7403</strain>
    </source>
</reference>
<keyword evidence="3" id="KW-1185">Reference proteome</keyword>
<comment type="caution">
    <text evidence="2">The sequence shown here is derived from an EMBL/GenBank/DDBJ whole genome shotgun (WGS) entry which is preliminary data.</text>
</comment>
<evidence type="ECO:0000313" key="2">
    <source>
        <dbReference type="EMBL" id="GHH86383.1"/>
    </source>
</evidence>
<name>A0A919L746_9ACTN</name>
<dbReference type="RefSeq" id="WP_189782431.1">
    <property type="nucleotide sequence ID" value="NZ_BNAT01000006.1"/>
</dbReference>
<accession>A0A919L746</accession>
<dbReference type="AlphaFoldDB" id="A0A919L746"/>
<proteinExistence type="predicted"/>
<dbReference type="Proteomes" id="UP000603227">
    <property type="component" value="Unassembled WGS sequence"/>
</dbReference>